<evidence type="ECO:0000313" key="2">
    <source>
        <dbReference type="Proteomes" id="UP000003639"/>
    </source>
</evidence>
<name>A6NTS9_9FIRM</name>
<evidence type="ECO:0000313" key="1">
    <source>
        <dbReference type="EMBL" id="EDN00841.1"/>
    </source>
</evidence>
<keyword evidence="2" id="KW-1185">Reference proteome</keyword>
<organism evidence="1 2">
    <name type="scientific">Pseudoflavonifractor capillosus ATCC 29799</name>
    <dbReference type="NCBI Taxonomy" id="411467"/>
    <lineage>
        <taxon>Bacteria</taxon>
        <taxon>Bacillati</taxon>
        <taxon>Bacillota</taxon>
        <taxon>Clostridia</taxon>
        <taxon>Eubacteriales</taxon>
        <taxon>Oscillospiraceae</taxon>
        <taxon>Pseudoflavonifractor</taxon>
    </lineage>
</organism>
<dbReference type="EMBL" id="AAXG02000010">
    <property type="protein sequence ID" value="EDN00841.1"/>
    <property type="molecule type" value="Genomic_DNA"/>
</dbReference>
<sequence length="90" mass="10694">MQLRVNAKEFISLLPDIAIFGDKTVFIGVLYAVLWNSVIQQIIRVNWHYINSLFGMRLFFQYFANVYGNFCKLPEFISCHFNPTAWRRQI</sequence>
<dbReference type="Proteomes" id="UP000003639">
    <property type="component" value="Unassembled WGS sequence"/>
</dbReference>
<accession>A6NTS9</accession>
<gene>
    <name evidence="1" type="ORF">BACCAP_01607</name>
</gene>
<dbReference type="AlphaFoldDB" id="A6NTS9"/>
<reference evidence="1 2" key="2">
    <citation type="submission" date="2007-06" db="EMBL/GenBank/DDBJ databases">
        <title>Draft genome sequence of Pseudoflavonifractor capillosus ATCC 29799.</title>
        <authorList>
            <person name="Sudarsanam P."/>
            <person name="Ley R."/>
            <person name="Guruge J."/>
            <person name="Turnbaugh P.J."/>
            <person name="Mahowald M."/>
            <person name="Liep D."/>
            <person name="Gordon J."/>
        </authorList>
    </citation>
    <scope>NUCLEOTIDE SEQUENCE [LARGE SCALE GENOMIC DNA]</scope>
    <source>
        <strain evidence="1 2">ATCC 29799</strain>
    </source>
</reference>
<reference evidence="1 2" key="1">
    <citation type="submission" date="2007-04" db="EMBL/GenBank/DDBJ databases">
        <authorList>
            <person name="Fulton L."/>
            <person name="Clifton S."/>
            <person name="Fulton B."/>
            <person name="Xu J."/>
            <person name="Minx P."/>
            <person name="Pepin K.H."/>
            <person name="Johnson M."/>
            <person name="Thiruvilangam P."/>
            <person name="Bhonagiri V."/>
            <person name="Nash W.E."/>
            <person name="Mardis E.R."/>
            <person name="Wilson R.K."/>
        </authorList>
    </citation>
    <scope>NUCLEOTIDE SEQUENCE [LARGE SCALE GENOMIC DNA]</scope>
    <source>
        <strain evidence="1 2">ATCC 29799</strain>
    </source>
</reference>
<proteinExistence type="predicted"/>
<protein>
    <submittedName>
        <fullName evidence="1">Uncharacterized protein</fullName>
    </submittedName>
</protein>
<comment type="caution">
    <text evidence="1">The sequence shown here is derived from an EMBL/GenBank/DDBJ whole genome shotgun (WGS) entry which is preliminary data.</text>
</comment>